<protein>
    <submittedName>
        <fullName evidence="1">Uncharacterized protein</fullName>
    </submittedName>
</protein>
<evidence type="ECO:0000313" key="2">
    <source>
        <dbReference type="Proteomes" id="UP000288429"/>
    </source>
</evidence>
<dbReference type="AlphaFoldDB" id="A0A428RI35"/>
<proteinExistence type="predicted"/>
<comment type="caution">
    <text evidence="1">The sequence shown here is derived from an EMBL/GenBank/DDBJ whole genome shotgun (WGS) entry which is preliminary data.</text>
</comment>
<accession>A0A428RI35</accession>
<name>A0A428RI35_9HYPO</name>
<dbReference type="EMBL" id="NIZV01001131">
    <property type="protein sequence ID" value="RSL77203.1"/>
    <property type="molecule type" value="Genomic_DNA"/>
</dbReference>
<evidence type="ECO:0000313" key="1">
    <source>
        <dbReference type="EMBL" id="RSL77203.1"/>
    </source>
</evidence>
<dbReference type="Proteomes" id="UP000288429">
    <property type="component" value="Unassembled WGS sequence"/>
</dbReference>
<gene>
    <name evidence="1" type="ORF">CDV31_017341</name>
</gene>
<reference evidence="1 2" key="1">
    <citation type="submission" date="2017-06" db="EMBL/GenBank/DDBJ databases">
        <title>Cmopartive genomic analysis of Ambrosia Fusariam Clade fungi.</title>
        <authorList>
            <person name="Stajich J.E."/>
            <person name="Carrillo J."/>
            <person name="Kijimoto T."/>
            <person name="Eskalen A."/>
            <person name="O'Donnell K."/>
            <person name="Kasson M."/>
        </authorList>
    </citation>
    <scope>NUCLEOTIDE SEQUENCE [LARGE SCALE GENOMIC DNA]</scope>
    <source>
        <strain evidence="1 2">NRRL 20438</strain>
    </source>
</reference>
<sequence length="83" mass="8921">MTHYTAAWDLRSSYSYAKQSRRATGGMWGVRRPGGHGGEEKAMLIGLGSLLDGGIQRRRLAQSARHLRCQSSPATAYLAGATG</sequence>
<organism evidence="1 2">
    <name type="scientific">Fusarium ambrosium</name>
    <dbReference type="NCBI Taxonomy" id="131363"/>
    <lineage>
        <taxon>Eukaryota</taxon>
        <taxon>Fungi</taxon>
        <taxon>Dikarya</taxon>
        <taxon>Ascomycota</taxon>
        <taxon>Pezizomycotina</taxon>
        <taxon>Sordariomycetes</taxon>
        <taxon>Hypocreomycetidae</taxon>
        <taxon>Hypocreales</taxon>
        <taxon>Nectriaceae</taxon>
        <taxon>Fusarium</taxon>
        <taxon>Fusarium solani species complex</taxon>
    </lineage>
</organism>
<keyword evidence="2" id="KW-1185">Reference proteome</keyword>